<gene>
    <name evidence="1" type="ORF">CDAR_468841</name>
</gene>
<comment type="caution">
    <text evidence="1">The sequence shown here is derived from an EMBL/GenBank/DDBJ whole genome shotgun (WGS) entry which is preliminary data.</text>
</comment>
<dbReference type="AlphaFoldDB" id="A0AAV4R5P8"/>
<evidence type="ECO:0000313" key="2">
    <source>
        <dbReference type="Proteomes" id="UP001054837"/>
    </source>
</evidence>
<organism evidence="1 2">
    <name type="scientific">Caerostris darwini</name>
    <dbReference type="NCBI Taxonomy" id="1538125"/>
    <lineage>
        <taxon>Eukaryota</taxon>
        <taxon>Metazoa</taxon>
        <taxon>Ecdysozoa</taxon>
        <taxon>Arthropoda</taxon>
        <taxon>Chelicerata</taxon>
        <taxon>Arachnida</taxon>
        <taxon>Araneae</taxon>
        <taxon>Araneomorphae</taxon>
        <taxon>Entelegynae</taxon>
        <taxon>Araneoidea</taxon>
        <taxon>Araneidae</taxon>
        <taxon>Caerostris</taxon>
    </lineage>
</organism>
<reference evidence="1 2" key="1">
    <citation type="submission" date="2021-06" db="EMBL/GenBank/DDBJ databases">
        <title>Caerostris darwini draft genome.</title>
        <authorList>
            <person name="Kono N."/>
            <person name="Arakawa K."/>
        </authorList>
    </citation>
    <scope>NUCLEOTIDE SEQUENCE [LARGE SCALE GENOMIC DNA]</scope>
</reference>
<accession>A0AAV4R5P8</accession>
<sequence>MHIHRKEREIRNKRFPRSTLLPNSVVEDTSLFSACVRALRRANSCRRCLSPVTSERFIYFPQCFLPLGQGVLRRWPTGLEHWSLELGSKPNKPCIRVYVVMRNESVVLHVNSVGLKTNRQGVPQSKSQVGEEEDQFIGDWRRSQLFDWMKATFPLSPFCVCASGGFWYHRIG</sequence>
<proteinExistence type="predicted"/>
<keyword evidence="2" id="KW-1185">Reference proteome</keyword>
<evidence type="ECO:0000313" key="1">
    <source>
        <dbReference type="EMBL" id="GIY15951.1"/>
    </source>
</evidence>
<dbReference type="Proteomes" id="UP001054837">
    <property type="component" value="Unassembled WGS sequence"/>
</dbReference>
<protein>
    <submittedName>
        <fullName evidence="1">Uncharacterized protein</fullName>
    </submittedName>
</protein>
<dbReference type="EMBL" id="BPLQ01005618">
    <property type="protein sequence ID" value="GIY15951.1"/>
    <property type="molecule type" value="Genomic_DNA"/>
</dbReference>
<name>A0AAV4R5P8_9ARAC</name>